<feature type="domain" description="Solute-binding protein family 3/N-terminal" evidence="3">
    <location>
        <begin position="38"/>
        <end position="273"/>
    </location>
</feature>
<dbReference type="EMBL" id="JACCEM010000001">
    <property type="protein sequence ID" value="NYT48180.1"/>
    <property type="molecule type" value="Genomic_DNA"/>
</dbReference>
<dbReference type="SUPFAM" id="SSF53850">
    <property type="entry name" value="Periplasmic binding protein-like II"/>
    <property type="match status" value="1"/>
</dbReference>
<dbReference type="Gene3D" id="3.40.190.10">
    <property type="entry name" value="Periplasmic binding protein-like II"/>
    <property type="match status" value="2"/>
</dbReference>
<evidence type="ECO:0000256" key="2">
    <source>
        <dbReference type="SAM" id="SignalP"/>
    </source>
</evidence>
<gene>
    <name evidence="4" type="primary">ehuB</name>
    <name evidence="4" type="ORF">H0A72_02545</name>
</gene>
<sequence>MRLSGSLKALMMAAAMLVIGSAPAAADNSLERIKKEGKFVVGIYNQAPWGWRDASGELKGFDVDIIKEALKPLGIQKIDVVITQFPALIPGLQAGRFDAATGGLYITPQRCKLVSFTETTLKVPDAAIVRAGNPKNIRGFADIANKKDVIFGATRGSLTAKHADMAGVPKDRQILFQDNQSTMSALLAGRVDVQVSTSGAAVALLSDPKVQGLERVVPFEGVKDAQGNEVFGNVGVAFRLEDIALRNAFDAEIGRMKQDGRLLEIMKRYGFTESETAATTPRDQLCKE</sequence>
<evidence type="ECO:0000313" key="4">
    <source>
        <dbReference type="EMBL" id="NYT48180.1"/>
    </source>
</evidence>
<reference evidence="4 5" key="1">
    <citation type="submission" date="2020-07" db="EMBL/GenBank/DDBJ databases">
        <title>Taxonomic revisions and descriptions of new bacterial species based on genomic comparisons in the high-G+C-content subgroup of the family Alcaligenaceae.</title>
        <authorList>
            <person name="Szabo A."/>
            <person name="Felfoldi T."/>
        </authorList>
    </citation>
    <scope>NUCLEOTIDE SEQUENCE [LARGE SCALE GENOMIC DNA]</scope>
    <source>
        <strain evidence="4 5">LMG 24012</strain>
    </source>
</reference>
<keyword evidence="5" id="KW-1185">Reference proteome</keyword>
<evidence type="ECO:0000259" key="3">
    <source>
        <dbReference type="SMART" id="SM00062"/>
    </source>
</evidence>
<accession>A0A853FZD7</accession>
<protein>
    <submittedName>
        <fullName evidence="4">Ectoine/hydroxyectoine ABC transporter substrate-binding protein EhuB</fullName>
    </submittedName>
</protein>
<dbReference type="GO" id="GO:0033294">
    <property type="term" value="F:ectoine binding"/>
    <property type="evidence" value="ECO:0007669"/>
    <property type="project" value="InterPro"/>
</dbReference>
<dbReference type="PANTHER" id="PTHR35936">
    <property type="entry name" value="MEMBRANE-BOUND LYTIC MUREIN TRANSGLYCOSYLASE F"/>
    <property type="match status" value="1"/>
</dbReference>
<comment type="caution">
    <text evidence="4">The sequence shown here is derived from an EMBL/GenBank/DDBJ whole genome shotgun (WGS) entry which is preliminary data.</text>
</comment>
<feature type="chain" id="PRO_5032604675" evidence="2">
    <location>
        <begin position="25"/>
        <end position="288"/>
    </location>
</feature>
<dbReference type="RefSeq" id="WP_180153470.1">
    <property type="nucleotide sequence ID" value="NZ_JACCEM010000001.1"/>
</dbReference>
<dbReference type="NCBIfam" id="TIGR02995">
    <property type="entry name" value="ectoine_ehuB"/>
    <property type="match status" value="1"/>
</dbReference>
<organism evidence="4 5">
    <name type="scientific">Parapusillimonas granuli</name>
    <dbReference type="NCBI Taxonomy" id="380911"/>
    <lineage>
        <taxon>Bacteria</taxon>
        <taxon>Pseudomonadati</taxon>
        <taxon>Pseudomonadota</taxon>
        <taxon>Betaproteobacteria</taxon>
        <taxon>Burkholderiales</taxon>
        <taxon>Alcaligenaceae</taxon>
        <taxon>Parapusillimonas</taxon>
    </lineage>
</organism>
<dbReference type="Pfam" id="PF00497">
    <property type="entry name" value="SBP_bac_3"/>
    <property type="match status" value="1"/>
</dbReference>
<evidence type="ECO:0000313" key="5">
    <source>
        <dbReference type="Proteomes" id="UP000559809"/>
    </source>
</evidence>
<proteinExistence type="predicted"/>
<dbReference type="AlphaFoldDB" id="A0A853FZD7"/>
<dbReference type="InterPro" id="IPR001638">
    <property type="entry name" value="Solute-binding_3/MltF_N"/>
</dbReference>
<dbReference type="InterPro" id="IPR014337">
    <property type="entry name" value="Ectoine_EhuB"/>
</dbReference>
<evidence type="ECO:0000256" key="1">
    <source>
        <dbReference type="ARBA" id="ARBA00022729"/>
    </source>
</evidence>
<keyword evidence="1 2" id="KW-0732">Signal</keyword>
<dbReference type="GO" id="GO:0051470">
    <property type="term" value="P:ectoine transmembrane transport"/>
    <property type="evidence" value="ECO:0007669"/>
    <property type="project" value="InterPro"/>
</dbReference>
<name>A0A853FZD7_9BURK</name>
<feature type="signal peptide" evidence="2">
    <location>
        <begin position="1"/>
        <end position="24"/>
    </location>
</feature>
<dbReference type="Proteomes" id="UP000559809">
    <property type="component" value="Unassembled WGS sequence"/>
</dbReference>
<dbReference type="SMART" id="SM00062">
    <property type="entry name" value="PBPb"/>
    <property type="match status" value="1"/>
</dbReference>
<dbReference type="PANTHER" id="PTHR35936:SF19">
    <property type="entry name" value="AMINO-ACID-BINDING PROTEIN YXEM-RELATED"/>
    <property type="match status" value="1"/>
</dbReference>